<sequence>LKEPFPSELLPFVFEKLPEILSTVSSTGVNQIRREFSDTLIFNGLYEQTFHWDGSYYTALGLGAYLGAEGILCRGANKVQLENLAKIHWPENKKLKISQNREELTGKVLCIQDDFEECQESRKEPENGEDIWKLEDKLLGVLYLNSRKNYQMYQPGEKEKFFQMVPVSIREGSSAHTLYFYPAREEVRKMAERFISSQSQEDTSVPVSIEELTDSQIQIRMLEGILAATEKRLTEYIKTEKELRRELELVTQGKQFQ</sequence>
<evidence type="ECO:0000313" key="2">
    <source>
        <dbReference type="Proteomes" id="UP000823893"/>
    </source>
</evidence>
<dbReference type="EMBL" id="DWWV01000116">
    <property type="protein sequence ID" value="HJC10971.1"/>
    <property type="molecule type" value="Genomic_DNA"/>
</dbReference>
<evidence type="ECO:0000313" key="1">
    <source>
        <dbReference type="EMBL" id="HJC10971.1"/>
    </source>
</evidence>
<feature type="non-terminal residue" evidence="1">
    <location>
        <position position="1"/>
    </location>
</feature>
<reference evidence="1" key="2">
    <citation type="submission" date="2021-04" db="EMBL/GenBank/DDBJ databases">
        <authorList>
            <person name="Gilroy R."/>
        </authorList>
    </citation>
    <scope>NUCLEOTIDE SEQUENCE</scope>
    <source>
        <strain evidence="1">ChiSxjej6B18-287</strain>
    </source>
</reference>
<organism evidence="1 2">
    <name type="scientific">Candidatus Blautia merdigallinarum</name>
    <dbReference type="NCBI Taxonomy" id="2838495"/>
    <lineage>
        <taxon>Bacteria</taxon>
        <taxon>Bacillati</taxon>
        <taxon>Bacillota</taxon>
        <taxon>Clostridia</taxon>
        <taxon>Lachnospirales</taxon>
        <taxon>Lachnospiraceae</taxon>
        <taxon>Blautia</taxon>
    </lineage>
</organism>
<reference evidence="1" key="1">
    <citation type="journal article" date="2021" name="PeerJ">
        <title>Extensive microbial diversity within the chicken gut microbiome revealed by metagenomics and culture.</title>
        <authorList>
            <person name="Gilroy R."/>
            <person name="Ravi A."/>
            <person name="Getino M."/>
            <person name="Pursley I."/>
            <person name="Horton D.L."/>
            <person name="Alikhan N.F."/>
            <person name="Baker D."/>
            <person name="Gharbi K."/>
            <person name="Hall N."/>
            <person name="Watson M."/>
            <person name="Adriaenssens E.M."/>
            <person name="Foster-Nyarko E."/>
            <person name="Jarju S."/>
            <person name="Secka A."/>
            <person name="Antonio M."/>
            <person name="Oren A."/>
            <person name="Chaudhuri R.R."/>
            <person name="La Ragione R."/>
            <person name="Hildebrand F."/>
            <person name="Pallen M.J."/>
        </authorList>
    </citation>
    <scope>NUCLEOTIDE SEQUENCE</scope>
    <source>
        <strain evidence="1">ChiSxjej6B18-287</strain>
    </source>
</reference>
<protein>
    <submittedName>
        <fullName evidence="1">Uncharacterized protein</fullName>
    </submittedName>
</protein>
<comment type="caution">
    <text evidence="1">The sequence shown here is derived from an EMBL/GenBank/DDBJ whole genome shotgun (WGS) entry which is preliminary data.</text>
</comment>
<dbReference type="Proteomes" id="UP000823893">
    <property type="component" value="Unassembled WGS sequence"/>
</dbReference>
<proteinExistence type="predicted"/>
<gene>
    <name evidence="1" type="ORF">H9935_09165</name>
</gene>
<name>A0A9D2N4Y5_9FIRM</name>
<dbReference type="AlphaFoldDB" id="A0A9D2N4Y5"/>
<accession>A0A9D2N4Y5</accession>